<comment type="caution">
    <text evidence="1">The sequence shown here is derived from an EMBL/GenBank/DDBJ whole genome shotgun (WGS) entry which is preliminary data.</text>
</comment>
<gene>
    <name evidence="1" type="ORF">V3328_04750</name>
</gene>
<organism evidence="1 2">
    <name type="scientific">Microbaculum marinum</name>
    <dbReference type="NCBI Taxonomy" id="1764581"/>
    <lineage>
        <taxon>Bacteria</taxon>
        <taxon>Pseudomonadati</taxon>
        <taxon>Pseudomonadota</taxon>
        <taxon>Alphaproteobacteria</taxon>
        <taxon>Hyphomicrobiales</taxon>
        <taxon>Tepidamorphaceae</taxon>
        <taxon>Microbaculum</taxon>
    </lineage>
</organism>
<proteinExistence type="predicted"/>
<sequence length="120" mass="13705">MHKRVSENAMSGMWGEVEITQGNLNPPNNHFYMRGFLHRFPADLIGGSNRSKAAVRSALVDWGGPSPVETDIDGTKAFFRKRAWVRRFFAANDAVAGDIVRVEETSPYRYRVRLLKSHRR</sequence>
<dbReference type="RefSeq" id="WP_340328515.1">
    <property type="nucleotide sequence ID" value="NZ_JAZHOF010000002.1"/>
</dbReference>
<dbReference type="EMBL" id="JAZHOF010000002">
    <property type="protein sequence ID" value="MEJ8570769.1"/>
    <property type="molecule type" value="Genomic_DNA"/>
</dbReference>
<evidence type="ECO:0000313" key="1">
    <source>
        <dbReference type="EMBL" id="MEJ8570769.1"/>
    </source>
</evidence>
<dbReference type="Proteomes" id="UP001378188">
    <property type="component" value="Unassembled WGS sequence"/>
</dbReference>
<reference evidence="1 2" key="1">
    <citation type="submission" date="2024-02" db="EMBL/GenBank/DDBJ databases">
        <title>Genome analysis and characterization of Microbaculum marinisediminis sp. nov., isolated from marine sediment.</title>
        <authorList>
            <person name="Du Z.-J."/>
            <person name="Ye Y.-Q."/>
            <person name="Zhang Z.-R."/>
            <person name="Yuan S.-M."/>
            <person name="Zhang X.-Y."/>
        </authorList>
    </citation>
    <scope>NUCLEOTIDE SEQUENCE [LARGE SCALE GENOMIC DNA]</scope>
    <source>
        <strain evidence="1 2">SDUM1044001</strain>
    </source>
</reference>
<evidence type="ECO:0000313" key="2">
    <source>
        <dbReference type="Proteomes" id="UP001378188"/>
    </source>
</evidence>
<name>A0AAW9RP66_9HYPH</name>
<keyword evidence="2" id="KW-1185">Reference proteome</keyword>
<accession>A0AAW9RP66</accession>
<protein>
    <submittedName>
        <fullName evidence="1">Uncharacterized protein</fullName>
    </submittedName>
</protein>
<dbReference type="AlphaFoldDB" id="A0AAW9RP66"/>